<dbReference type="PROSITE" id="PS50868">
    <property type="entry name" value="POST_SET"/>
    <property type="match status" value="1"/>
</dbReference>
<organism evidence="10 11">
    <name type="scientific">Oryctolagus cuniculus</name>
    <name type="common">Rabbit</name>
    <dbReference type="NCBI Taxonomy" id="9986"/>
    <lineage>
        <taxon>Eukaryota</taxon>
        <taxon>Metazoa</taxon>
        <taxon>Chordata</taxon>
        <taxon>Craniata</taxon>
        <taxon>Vertebrata</taxon>
        <taxon>Euteleostomi</taxon>
        <taxon>Mammalia</taxon>
        <taxon>Eutheria</taxon>
        <taxon>Euarchontoglires</taxon>
        <taxon>Glires</taxon>
        <taxon>Lagomorpha</taxon>
        <taxon>Leporidae</taxon>
        <taxon>Oryctolagus</taxon>
    </lineage>
</organism>
<evidence type="ECO:0000256" key="1">
    <source>
        <dbReference type="ARBA" id="ARBA00004123"/>
    </source>
</evidence>
<evidence type="ECO:0000313" key="10">
    <source>
        <dbReference type="Ensembl" id="ENSOCUP00000036272.1"/>
    </source>
</evidence>
<dbReference type="Gene3D" id="2.170.270.10">
    <property type="entry name" value="SET domain"/>
    <property type="match status" value="1"/>
</dbReference>
<dbReference type="Bgee" id="ENSOCUG00000005245">
    <property type="expression patterns" value="Expressed in testis and 17 other cell types or tissues"/>
</dbReference>
<dbReference type="SMART" id="SM00508">
    <property type="entry name" value="PostSET"/>
    <property type="match status" value="1"/>
</dbReference>
<feature type="compositionally biased region" description="Low complexity" evidence="8">
    <location>
        <begin position="205"/>
        <end position="220"/>
    </location>
</feature>
<keyword evidence="4" id="KW-0489">Methyltransferase</keyword>
<feature type="region of interest" description="Disordered" evidence="8">
    <location>
        <begin position="44"/>
        <end position="78"/>
    </location>
</feature>
<dbReference type="Proteomes" id="UP000001811">
    <property type="component" value="Unplaced"/>
</dbReference>
<feature type="domain" description="Post-SET" evidence="9">
    <location>
        <begin position="22"/>
        <end position="38"/>
    </location>
</feature>
<dbReference type="Ensembl" id="ENSOCUT00000047302.1">
    <property type="protein sequence ID" value="ENSOCUP00000036272.1"/>
    <property type="gene ID" value="ENSOCUG00000005245.3"/>
</dbReference>
<dbReference type="GeneTree" id="ENSGT00940000157429"/>
<dbReference type="InterPro" id="IPR046341">
    <property type="entry name" value="SET_dom_sf"/>
</dbReference>
<feature type="compositionally biased region" description="Gly residues" evidence="8">
    <location>
        <begin position="177"/>
        <end position="186"/>
    </location>
</feature>
<dbReference type="PANTHER" id="PTHR22884">
    <property type="entry name" value="SET DOMAIN PROTEINS"/>
    <property type="match status" value="1"/>
</dbReference>
<keyword evidence="7" id="KW-0539">Nucleus</keyword>
<reference evidence="10 11" key="1">
    <citation type="journal article" date="2011" name="Nature">
        <title>A high-resolution map of human evolutionary constraint using 29 mammals.</title>
        <authorList>
            <person name="Lindblad-Toh K."/>
            <person name="Garber M."/>
            <person name="Zuk O."/>
            <person name="Lin M.F."/>
            <person name="Parker B.J."/>
            <person name="Washietl S."/>
            <person name="Kheradpour P."/>
            <person name="Ernst J."/>
            <person name="Jordan G."/>
            <person name="Mauceli E."/>
            <person name="Ward L.D."/>
            <person name="Lowe C.B."/>
            <person name="Holloway A.K."/>
            <person name="Clamp M."/>
            <person name="Gnerre S."/>
            <person name="Alfoldi J."/>
            <person name="Beal K."/>
            <person name="Chang J."/>
            <person name="Clawson H."/>
            <person name="Cuff J."/>
            <person name="Di Palma F."/>
            <person name="Fitzgerald S."/>
            <person name="Flicek P."/>
            <person name="Guttman M."/>
            <person name="Hubisz M.J."/>
            <person name="Jaffe D.B."/>
            <person name="Jungreis I."/>
            <person name="Kent W.J."/>
            <person name="Kostka D."/>
            <person name="Lara M."/>
            <person name="Martins A.L."/>
            <person name="Massingham T."/>
            <person name="Moltke I."/>
            <person name="Raney B.J."/>
            <person name="Rasmussen M.D."/>
            <person name="Robinson J."/>
            <person name="Stark A."/>
            <person name="Vilella A.J."/>
            <person name="Wen J."/>
            <person name="Xie X."/>
            <person name="Zody M.C."/>
            <person name="Baldwin J."/>
            <person name="Bloom T."/>
            <person name="Chin C.W."/>
            <person name="Heiman D."/>
            <person name="Nicol R."/>
            <person name="Nusbaum C."/>
            <person name="Young S."/>
            <person name="Wilkinson J."/>
            <person name="Worley K.C."/>
            <person name="Kovar C.L."/>
            <person name="Muzny D.M."/>
            <person name="Gibbs R.A."/>
            <person name="Cree A."/>
            <person name="Dihn H.H."/>
            <person name="Fowler G."/>
            <person name="Jhangiani S."/>
            <person name="Joshi V."/>
            <person name="Lee S."/>
            <person name="Lewis L.R."/>
            <person name="Nazareth L.V."/>
            <person name="Okwuonu G."/>
            <person name="Santibanez J."/>
            <person name="Warren W.C."/>
            <person name="Mardis E.R."/>
            <person name="Weinstock G.M."/>
            <person name="Wilson R.K."/>
            <person name="Delehaunty K."/>
            <person name="Dooling D."/>
            <person name="Fronik C."/>
            <person name="Fulton L."/>
            <person name="Fulton B."/>
            <person name="Graves T."/>
            <person name="Minx P."/>
            <person name="Sodergren E."/>
            <person name="Birney E."/>
            <person name="Margulies E.H."/>
            <person name="Herrero J."/>
            <person name="Green E.D."/>
            <person name="Haussler D."/>
            <person name="Siepel A."/>
            <person name="Goldman N."/>
            <person name="Pollard K.S."/>
            <person name="Pedersen J.S."/>
            <person name="Lander E.S."/>
            <person name="Kellis M."/>
        </authorList>
    </citation>
    <scope>NUCLEOTIDE SEQUENCE [LARGE SCALE GENOMIC DNA]</scope>
    <source>
        <strain evidence="11">Thorbecke</strain>
    </source>
</reference>
<dbReference type="GO" id="GO:0005634">
    <property type="term" value="C:nucleus"/>
    <property type="evidence" value="ECO:0007669"/>
    <property type="project" value="UniProtKB-SubCell"/>
</dbReference>
<evidence type="ECO:0000256" key="3">
    <source>
        <dbReference type="ARBA" id="ARBA00022454"/>
    </source>
</evidence>
<proteinExistence type="predicted"/>
<dbReference type="GO" id="GO:0008168">
    <property type="term" value="F:methyltransferase activity"/>
    <property type="evidence" value="ECO:0007669"/>
    <property type="project" value="UniProtKB-KW"/>
</dbReference>
<dbReference type="InterPro" id="IPR050777">
    <property type="entry name" value="SET2_Histone-Lys_MeTrsfase"/>
</dbReference>
<feature type="region of interest" description="Disordered" evidence="8">
    <location>
        <begin position="133"/>
        <end position="231"/>
    </location>
</feature>
<evidence type="ECO:0000256" key="2">
    <source>
        <dbReference type="ARBA" id="ARBA00004286"/>
    </source>
</evidence>
<dbReference type="InterPro" id="IPR003616">
    <property type="entry name" value="Post-SET_dom"/>
</dbReference>
<evidence type="ECO:0000259" key="9">
    <source>
        <dbReference type="PROSITE" id="PS50868"/>
    </source>
</evidence>
<feature type="compositionally biased region" description="Polar residues" evidence="8">
    <location>
        <begin position="137"/>
        <end position="149"/>
    </location>
</feature>
<evidence type="ECO:0000256" key="8">
    <source>
        <dbReference type="SAM" id="MobiDB-lite"/>
    </source>
</evidence>
<comment type="subcellular location">
    <subcellularLocation>
        <location evidence="2">Chromosome</location>
    </subcellularLocation>
    <subcellularLocation>
        <location evidence="1">Nucleus</location>
    </subcellularLocation>
</comment>
<sequence length="231" mass="23427">AGARPRGRSSPFNYNLDCLGNEKTVCRCGASNCSGFLGDRPKVRASPLLGREGGREAKRPRRKAGGAAPGGTAGGSRRMSASAAATAASWCCVTASCARKPTTCPAWAWASGPSGSGSVPGITVTCAASLPRRSATCAPTRSARNTRTGPCSAPPRTGRPTAASMTRPSRSQPSARGRGGGGGAGAGSRKASSARRPLGRSRQRGAAGPACEEGGPWRWPRGPRPEPQGQM</sequence>
<accession>A0A5F9CR88</accession>
<protein>
    <recommendedName>
        <fullName evidence="9">Post-SET domain-containing protein</fullName>
    </recommendedName>
</protein>
<dbReference type="AlphaFoldDB" id="A0A5F9CR88"/>
<evidence type="ECO:0000256" key="7">
    <source>
        <dbReference type="ARBA" id="ARBA00023242"/>
    </source>
</evidence>
<name>A0A5F9CR88_RABIT</name>
<dbReference type="GO" id="GO:0032259">
    <property type="term" value="P:methylation"/>
    <property type="evidence" value="ECO:0007669"/>
    <property type="project" value="UniProtKB-KW"/>
</dbReference>
<keyword evidence="11" id="KW-1185">Reference proteome</keyword>
<keyword evidence="5" id="KW-0808">Transferase</keyword>
<feature type="compositionally biased region" description="Low complexity" evidence="8">
    <location>
        <begin position="187"/>
        <end position="196"/>
    </location>
</feature>
<keyword evidence="6" id="KW-0949">S-adenosyl-L-methionine</keyword>
<dbReference type="GO" id="GO:0005694">
    <property type="term" value="C:chromosome"/>
    <property type="evidence" value="ECO:0007669"/>
    <property type="project" value="UniProtKB-SubCell"/>
</dbReference>
<reference evidence="10" key="3">
    <citation type="submission" date="2025-09" db="UniProtKB">
        <authorList>
            <consortium name="Ensembl"/>
        </authorList>
    </citation>
    <scope>IDENTIFICATION</scope>
    <source>
        <strain evidence="10">Thorbecke</strain>
    </source>
</reference>
<reference evidence="10" key="2">
    <citation type="submission" date="2025-08" db="UniProtKB">
        <authorList>
            <consortium name="Ensembl"/>
        </authorList>
    </citation>
    <scope>IDENTIFICATION</scope>
    <source>
        <strain evidence="10">Thorbecke</strain>
    </source>
</reference>
<evidence type="ECO:0000256" key="6">
    <source>
        <dbReference type="ARBA" id="ARBA00022691"/>
    </source>
</evidence>
<feature type="compositionally biased region" description="Low complexity" evidence="8">
    <location>
        <begin position="167"/>
        <end position="176"/>
    </location>
</feature>
<evidence type="ECO:0000256" key="4">
    <source>
        <dbReference type="ARBA" id="ARBA00022603"/>
    </source>
</evidence>
<evidence type="ECO:0000313" key="11">
    <source>
        <dbReference type="Proteomes" id="UP000001811"/>
    </source>
</evidence>
<keyword evidence="3" id="KW-0158">Chromosome</keyword>
<evidence type="ECO:0000256" key="5">
    <source>
        <dbReference type="ARBA" id="ARBA00022679"/>
    </source>
</evidence>